<accession>A0A7X9FTS5</accession>
<gene>
    <name evidence="1" type="ORF">GYA55_11415</name>
</gene>
<protein>
    <submittedName>
        <fullName evidence="1">Uncharacterized protein</fullName>
    </submittedName>
</protein>
<feature type="non-terminal residue" evidence="1">
    <location>
        <position position="1"/>
    </location>
</feature>
<evidence type="ECO:0000313" key="2">
    <source>
        <dbReference type="Proteomes" id="UP000524246"/>
    </source>
</evidence>
<name>A0A7X9FTS5_9DELT</name>
<dbReference type="EMBL" id="JAAZON010000520">
    <property type="protein sequence ID" value="NMC63761.1"/>
    <property type="molecule type" value="Genomic_DNA"/>
</dbReference>
<proteinExistence type="predicted"/>
<organism evidence="1 2">
    <name type="scientific">SAR324 cluster bacterium</name>
    <dbReference type="NCBI Taxonomy" id="2024889"/>
    <lineage>
        <taxon>Bacteria</taxon>
        <taxon>Deltaproteobacteria</taxon>
        <taxon>SAR324 cluster</taxon>
    </lineage>
</organism>
<evidence type="ECO:0000313" key="1">
    <source>
        <dbReference type="EMBL" id="NMC63761.1"/>
    </source>
</evidence>
<sequence>KGKIIDPLGLVTPGAEEHVMKREYGWYISEFSPTYIVTANLPRRSLERFTRKEKFNREYTLATITGTSRMKVRIYKRNA</sequence>
<dbReference type="Proteomes" id="UP000524246">
    <property type="component" value="Unassembled WGS sequence"/>
</dbReference>
<comment type="caution">
    <text evidence="1">The sequence shown here is derived from an EMBL/GenBank/DDBJ whole genome shotgun (WGS) entry which is preliminary data.</text>
</comment>
<dbReference type="AlphaFoldDB" id="A0A7X9FTS5"/>
<reference evidence="1 2" key="1">
    <citation type="journal article" date="2020" name="Biotechnol. Biofuels">
        <title>New insights from the biogas microbiome by comprehensive genome-resolved metagenomics of nearly 1600 species originating from multiple anaerobic digesters.</title>
        <authorList>
            <person name="Campanaro S."/>
            <person name="Treu L."/>
            <person name="Rodriguez-R L.M."/>
            <person name="Kovalovszki A."/>
            <person name="Ziels R.M."/>
            <person name="Maus I."/>
            <person name="Zhu X."/>
            <person name="Kougias P.G."/>
            <person name="Basile A."/>
            <person name="Luo G."/>
            <person name="Schluter A."/>
            <person name="Konstantinidis K.T."/>
            <person name="Angelidaki I."/>
        </authorList>
    </citation>
    <scope>NUCLEOTIDE SEQUENCE [LARGE SCALE GENOMIC DNA]</scope>
    <source>
        <strain evidence="1">AS27yjCOA_65</strain>
    </source>
</reference>